<sequence>MSTRHASGVLDTCTYLDLAELDPAALPEVPEITAITLAELNQGVAMAKYPVSRAARSEQFGAAIVEFDPLPFDEAAATRYGTLVALTIAANRNPRPRRMDLLIAAIASANSLPLYTRNAADFKGLESMLDIVAL</sequence>
<dbReference type="SUPFAM" id="SSF88723">
    <property type="entry name" value="PIN domain-like"/>
    <property type="match status" value="1"/>
</dbReference>
<dbReference type="Gene3D" id="3.40.50.1010">
    <property type="entry name" value="5'-nuclease"/>
    <property type="match status" value="1"/>
</dbReference>
<dbReference type="InterPro" id="IPR050556">
    <property type="entry name" value="Type_II_TA_system_RNase"/>
</dbReference>
<keyword evidence="6" id="KW-0460">Magnesium</keyword>
<dbReference type="EMBL" id="CP018082">
    <property type="protein sequence ID" value="APE38737.1"/>
    <property type="molecule type" value="Genomic_DNA"/>
</dbReference>
<evidence type="ECO:0000256" key="1">
    <source>
        <dbReference type="ARBA" id="ARBA00001946"/>
    </source>
</evidence>
<dbReference type="AlphaFoldDB" id="A0A1J0W3B8"/>
<dbReference type="PANTHER" id="PTHR33653">
    <property type="entry name" value="RIBONUCLEASE VAPC2"/>
    <property type="match status" value="1"/>
</dbReference>
<dbReference type="InterPro" id="IPR029060">
    <property type="entry name" value="PIN-like_dom_sf"/>
</dbReference>
<evidence type="ECO:0000256" key="3">
    <source>
        <dbReference type="ARBA" id="ARBA00022722"/>
    </source>
</evidence>
<dbReference type="GO" id="GO:0016787">
    <property type="term" value="F:hydrolase activity"/>
    <property type="evidence" value="ECO:0007669"/>
    <property type="project" value="UniProtKB-KW"/>
</dbReference>
<protein>
    <submittedName>
        <fullName evidence="8">Twitching motility protein PilT</fullName>
    </submittedName>
</protein>
<evidence type="ECO:0000256" key="7">
    <source>
        <dbReference type="ARBA" id="ARBA00038093"/>
    </source>
</evidence>
<accession>A0A1J0W3B8</accession>
<gene>
    <name evidence="8" type="ORF">BOX37_25890</name>
</gene>
<comment type="cofactor">
    <cofactor evidence="1">
        <name>Mg(2+)</name>
        <dbReference type="ChEBI" id="CHEBI:18420"/>
    </cofactor>
</comment>
<keyword evidence="5" id="KW-0378">Hydrolase</keyword>
<dbReference type="GO" id="GO:0046872">
    <property type="term" value="F:metal ion binding"/>
    <property type="evidence" value="ECO:0007669"/>
    <property type="project" value="UniProtKB-KW"/>
</dbReference>
<keyword evidence="9" id="KW-1185">Reference proteome</keyword>
<proteinExistence type="inferred from homology"/>
<evidence type="ECO:0000256" key="5">
    <source>
        <dbReference type="ARBA" id="ARBA00022801"/>
    </source>
</evidence>
<dbReference type="Proteomes" id="UP000183810">
    <property type="component" value="Chromosome"/>
</dbReference>
<dbReference type="RefSeq" id="WP_071931896.1">
    <property type="nucleotide sequence ID" value="NZ_CP018082.1"/>
</dbReference>
<keyword evidence="2" id="KW-1277">Toxin-antitoxin system</keyword>
<dbReference type="PANTHER" id="PTHR33653:SF1">
    <property type="entry name" value="RIBONUCLEASE VAPC2"/>
    <property type="match status" value="1"/>
</dbReference>
<dbReference type="KEGG" id="nsl:BOX37_25890"/>
<dbReference type="GO" id="GO:0004518">
    <property type="term" value="F:nuclease activity"/>
    <property type="evidence" value="ECO:0007669"/>
    <property type="project" value="UniProtKB-KW"/>
</dbReference>
<reference evidence="8" key="1">
    <citation type="submission" date="2016-11" db="EMBL/GenBank/DDBJ databases">
        <authorList>
            <person name="Jaros S."/>
            <person name="Januszkiewicz K."/>
            <person name="Wedrychowicz H."/>
        </authorList>
    </citation>
    <scope>NUCLEOTIDE SEQUENCE [LARGE SCALE GENOMIC DNA]</scope>
    <source>
        <strain evidence="8">Y48</strain>
    </source>
</reference>
<evidence type="ECO:0000256" key="4">
    <source>
        <dbReference type="ARBA" id="ARBA00022723"/>
    </source>
</evidence>
<name>A0A1J0W3B8_9NOCA</name>
<keyword evidence="3" id="KW-0540">Nuclease</keyword>
<dbReference type="OrthoDB" id="3257696at2"/>
<evidence type="ECO:0000313" key="8">
    <source>
        <dbReference type="EMBL" id="APE38737.1"/>
    </source>
</evidence>
<evidence type="ECO:0000313" key="9">
    <source>
        <dbReference type="Proteomes" id="UP000183810"/>
    </source>
</evidence>
<dbReference type="CDD" id="cd18732">
    <property type="entry name" value="PIN_MtVapC4-C5_like"/>
    <property type="match status" value="1"/>
</dbReference>
<comment type="similarity">
    <text evidence="7">Belongs to the PINc/VapC protein family.</text>
</comment>
<evidence type="ECO:0000256" key="2">
    <source>
        <dbReference type="ARBA" id="ARBA00022649"/>
    </source>
</evidence>
<keyword evidence="4" id="KW-0479">Metal-binding</keyword>
<evidence type="ECO:0000256" key="6">
    <source>
        <dbReference type="ARBA" id="ARBA00022842"/>
    </source>
</evidence>
<organism evidence="8 9">
    <name type="scientific">Nocardia mangyaensis</name>
    <dbReference type="NCBI Taxonomy" id="2213200"/>
    <lineage>
        <taxon>Bacteria</taxon>
        <taxon>Bacillati</taxon>
        <taxon>Actinomycetota</taxon>
        <taxon>Actinomycetes</taxon>
        <taxon>Mycobacteriales</taxon>
        <taxon>Nocardiaceae</taxon>
        <taxon>Nocardia</taxon>
    </lineage>
</organism>